<dbReference type="RefSeq" id="WP_337705338.1">
    <property type="nucleotide sequence ID" value="NZ_JBBEGM010000010.1"/>
</dbReference>
<name>A0ABU8MBE3_9PSEU</name>
<organism evidence="3 4">
    <name type="scientific">Actinomycetospora flava</name>
    <dbReference type="NCBI Taxonomy" id="3129232"/>
    <lineage>
        <taxon>Bacteria</taxon>
        <taxon>Bacillati</taxon>
        <taxon>Actinomycetota</taxon>
        <taxon>Actinomycetes</taxon>
        <taxon>Pseudonocardiales</taxon>
        <taxon>Pseudonocardiaceae</taxon>
        <taxon>Actinomycetospora</taxon>
    </lineage>
</organism>
<feature type="transmembrane region" description="Helical" evidence="2">
    <location>
        <begin position="169"/>
        <end position="191"/>
    </location>
</feature>
<feature type="transmembrane region" description="Helical" evidence="2">
    <location>
        <begin position="106"/>
        <end position="128"/>
    </location>
</feature>
<keyword evidence="2" id="KW-1133">Transmembrane helix</keyword>
<keyword evidence="2" id="KW-0472">Membrane</keyword>
<dbReference type="Proteomes" id="UP001369736">
    <property type="component" value="Unassembled WGS sequence"/>
</dbReference>
<keyword evidence="2" id="KW-0812">Transmembrane</keyword>
<feature type="transmembrane region" description="Helical" evidence="2">
    <location>
        <begin position="252"/>
        <end position="274"/>
    </location>
</feature>
<accession>A0ABU8MBE3</accession>
<feature type="region of interest" description="Disordered" evidence="1">
    <location>
        <begin position="82"/>
        <end position="101"/>
    </location>
</feature>
<comment type="caution">
    <text evidence="3">The sequence shown here is derived from an EMBL/GenBank/DDBJ whole genome shotgun (WGS) entry which is preliminary data.</text>
</comment>
<protein>
    <submittedName>
        <fullName evidence="3">Uncharacterized protein</fullName>
    </submittedName>
</protein>
<feature type="transmembrane region" description="Helical" evidence="2">
    <location>
        <begin position="134"/>
        <end position="157"/>
    </location>
</feature>
<gene>
    <name evidence="3" type="ORF">WCD58_22635</name>
</gene>
<feature type="region of interest" description="Disordered" evidence="1">
    <location>
        <begin position="22"/>
        <end position="41"/>
    </location>
</feature>
<evidence type="ECO:0000313" key="3">
    <source>
        <dbReference type="EMBL" id="MEJ2863970.1"/>
    </source>
</evidence>
<evidence type="ECO:0000313" key="4">
    <source>
        <dbReference type="Proteomes" id="UP001369736"/>
    </source>
</evidence>
<reference evidence="3 4" key="1">
    <citation type="submission" date="2024-03" db="EMBL/GenBank/DDBJ databases">
        <title>Actinomycetospora sp. OC33-EN07, a novel actinomycete isolated from wild orchid (Aerides multiflora).</title>
        <authorList>
            <person name="Suriyachadkun C."/>
        </authorList>
    </citation>
    <scope>NUCLEOTIDE SEQUENCE [LARGE SCALE GENOMIC DNA]</scope>
    <source>
        <strain evidence="3 4">OC33-EN07</strain>
    </source>
</reference>
<dbReference type="EMBL" id="JBBEGM010000010">
    <property type="protein sequence ID" value="MEJ2863970.1"/>
    <property type="molecule type" value="Genomic_DNA"/>
</dbReference>
<sequence length="415" mass="41236">MIEWQTGVETAVDGGVVSVADGSRPANLGPGPSTGPWSALDAPTMIGRRAASTTHNPHPRPEVSRTDLDAATHAPSFGHLFTSTNVRRSSTSGPERPKAPRRHPTLIALPLAALAGLVVIGVSIFLSWHTDGGGLAGSAVGIGALGVTAALGLAAVADLVTGRIEATGLVVLPSLLVLAILAVAATAAAASDTGVLAQLGLPPGVHGLGPDVLLLGLAVTAVVGVLATYGFVQGWGSVDSARPIRSRRRGVVVVSAALGVLVLLGASAAVLATASAAPPPRAPTAIGDPAAFVGGNGVLSGPLSSSSAVVPSYGGPMPTTACPPTAQSTLPEPAGAVLIGRSTSVAIALCQGASGRLYYFGANPTTQMTLTLPARRTASTWTASDNGLTYVITETHVGVQRDGVLVADEPLTGGW</sequence>
<proteinExistence type="predicted"/>
<feature type="transmembrane region" description="Helical" evidence="2">
    <location>
        <begin position="211"/>
        <end position="232"/>
    </location>
</feature>
<feature type="compositionally biased region" description="Polar residues" evidence="1">
    <location>
        <begin position="82"/>
        <end position="93"/>
    </location>
</feature>
<evidence type="ECO:0000256" key="1">
    <source>
        <dbReference type="SAM" id="MobiDB-lite"/>
    </source>
</evidence>
<evidence type="ECO:0000256" key="2">
    <source>
        <dbReference type="SAM" id="Phobius"/>
    </source>
</evidence>
<keyword evidence="4" id="KW-1185">Reference proteome</keyword>